<dbReference type="Proteomes" id="UP001558652">
    <property type="component" value="Unassembled WGS sequence"/>
</dbReference>
<dbReference type="AlphaFoldDB" id="A0ABD0Y3L9"/>
<comment type="caution">
    <text evidence="10">The sequence shown here is derived from an EMBL/GenBank/DDBJ whole genome shotgun (WGS) entry which is preliminary data.</text>
</comment>
<keyword evidence="7" id="KW-0325">Glycoprotein</keyword>
<keyword evidence="3" id="KW-0732">Signal</keyword>
<feature type="transmembrane region" description="Helical" evidence="8">
    <location>
        <begin position="20"/>
        <end position="37"/>
    </location>
</feature>
<dbReference type="GO" id="GO:0016020">
    <property type="term" value="C:membrane"/>
    <property type="evidence" value="ECO:0007669"/>
    <property type="project" value="UniProtKB-SubCell"/>
</dbReference>
<evidence type="ECO:0000256" key="4">
    <source>
        <dbReference type="ARBA" id="ARBA00022989"/>
    </source>
</evidence>
<evidence type="ECO:0000256" key="6">
    <source>
        <dbReference type="ARBA" id="ARBA00023157"/>
    </source>
</evidence>
<keyword evidence="11" id="KW-1185">Reference proteome</keyword>
<feature type="domain" description="Discoidin" evidence="9">
    <location>
        <begin position="1"/>
        <end position="44"/>
    </location>
</feature>
<sequence>MPDKVLENARNVSIHLHNHLARYVKLQLYFAAAWIMISEVTFESEPVEGNFTGEVDGGLSDEEIIIKSGGSHDMTADSYETIAAPKKAEGYVEVVIGVLTAVMLLLLGAFVVILFLNRRKKLQGSPTTILRNPFGVTINMKVITKIWQIKSIQKNK</sequence>
<evidence type="ECO:0000313" key="11">
    <source>
        <dbReference type="Proteomes" id="UP001558652"/>
    </source>
</evidence>
<keyword evidence="6" id="KW-1015">Disulfide bond</keyword>
<evidence type="ECO:0000256" key="3">
    <source>
        <dbReference type="ARBA" id="ARBA00022729"/>
    </source>
</evidence>
<name>A0ABD0Y3L9_9HEMI</name>
<feature type="transmembrane region" description="Helical" evidence="8">
    <location>
        <begin position="94"/>
        <end position="116"/>
    </location>
</feature>
<accession>A0ABD0Y3L9</accession>
<evidence type="ECO:0000256" key="5">
    <source>
        <dbReference type="ARBA" id="ARBA00023136"/>
    </source>
</evidence>
<evidence type="ECO:0000256" key="1">
    <source>
        <dbReference type="ARBA" id="ARBA00004479"/>
    </source>
</evidence>
<keyword evidence="5 8" id="KW-0472">Membrane</keyword>
<dbReference type="InterPro" id="IPR048525">
    <property type="entry name" value="DDR1-2_DS-like"/>
</dbReference>
<proteinExistence type="predicted"/>
<organism evidence="10 11">
    <name type="scientific">Ranatra chinensis</name>
    <dbReference type="NCBI Taxonomy" id="642074"/>
    <lineage>
        <taxon>Eukaryota</taxon>
        <taxon>Metazoa</taxon>
        <taxon>Ecdysozoa</taxon>
        <taxon>Arthropoda</taxon>
        <taxon>Hexapoda</taxon>
        <taxon>Insecta</taxon>
        <taxon>Pterygota</taxon>
        <taxon>Neoptera</taxon>
        <taxon>Paraneoptera</taxon>
        <taxon>Hemiptera</taxon>
        <taxon>Heteroptera</taxon>
        <taxon>Panheteroptera</taxon>
        <taxon>Nepomorpha</taxon>
        <taxon>Nepidae</taxon>
        <taxon>Ranatrinae</taxon>
        <taxon>Ranatra</taxon>
    </lineage>
</organism>
<evidence type="ECO:0000256" key="8">
    <source>
        <dbReference type="SAM" id="Phobius"/>
    </source>
</evidence>
<evidence type="ECO:0000313" key="10">
    <source>
        <dbReference type="EMBL" id="KAL1117280.1"/>
    </source>
</evidence>
<evidence type="ECO:0000256" key="7">
    <source>
        <dbReference type="ARBA" id="ARBA00023180"/>
    </source>
</evidence>
<dbReference type="Gene3D" id="2.60.120.1190">
    <property type="match status" value="1"/>
</dbReference>
<comment type="subcellular location">
    <subcellularLocation>
        <location evidence="1">Membrane</location>
        <topology evidence="1">Single-pass type I membrane protein</topology>
    </subcellularLocation>
</comment>
<dbReference type="Pfam" id="PF21114">
    <property type="entry name" value="DDR1-2_DS-like"/>
    <property type="match status" value="1"/>
</dbReference>
<keyword evidence="2 8" id="KW-0812">Transmembrane</keyword>
<gene>
    <name evidence="10" type="ORF">AAG570_004606</name>
</gene>
<evidence type="ECO:0000256" key="2">
    <source>
        <dbReference type="ARBA" id="ARBA00022692"/>
    </source>
</evidence>
<dbReference type="EMBL" id="JBFDAA010000016">
    <property type="protein sequence ID" value="KAL1117280.1"/>
    <property type="molecule type" value="Genomic_DNA"/>
</dbReference>
<keyword evidence="4 8" id="KW-1133">Transmembrane helix</keyword>
<protein>
    <recommendedName>
        <fullName evidence="9">Discoidin domain-containing protein</fullName>
    </recommendedName>
</protein>
<reference evidence="10 11" key="1">
    <citation type="submission" date="2024-07" db="EMBL/GenBank/DDBJ databases">
        <title>Chromosome-level genome assembly of the water stick insect Ranatra chinensis (Heteroptera: Nepidae).</title>
        <authorList>
            <person name="Liu X."/>
        </authorList>
    </citation>
    <scope>NUCLEOTIDE SEQUENCE [LARGE SCALE GENOMIC DNA]</scope>
    <source>
        <strain evidence="10">Cailab_2021Rc</strain>
        <tissue evidence="10">Muscle</tissue>
    </source>
</reference>
<evidence type="ECO:0000259" key="9">
    <source>
        <dbReference type="Pfam" id="PF21114"/>
    </source>
</evidence>